<dbReference type="SUPFAM" id="SSF53098">
    <property type="entry name" value="Ribonuclease H-like"/>
    <property type="match status" value="1"/>
</dbReference>
<dbReference type="PROSITE" id="PS01360">
    <property type="entry name" value="ZF_MYND_1"/>
    <property type="match status" value="1"/>
</dbReference>
<evidence type="ECO:0000256" key="6">
    <source>
        <dbReference type="ARBA" id="ARBA00022759"/>
    </source>
</evidence>
<evidence type="ECO:0000256" key="5">
    <source>
        <dbReference type="ARBA" id="ARBA00022723"/>
    </source>
</evidence>
<comment type="similarity">
    <text evidence="2">Belongs to the RNase H family.</text>
</comment>
<keyword evidence="9" id="KW-0862">Zinc</keyword>
<accession>A0ABY6V1I8</accession>
<proteinExistence type="inferred from homology"/>
<dbReference type="PROSITE" id="PS50865">
    <property type="entry name" value="ZF_MYND_2"/>
    <property type="match status" value="1"/>
</dbReference>
<evidence type="ECO:0000256" key="3">
    <source>
        <dbReference type="ARBA" id="ARBA00012180"/>
    </source>
</evidence>
<feature type="compositionally biased region" description="Low complexity" evidence="11">
    <location>
        <begin position="344"/>
        <end position="356"/>
    </location>
</feature>
<dbReference type="PANTHER" id="PTHR10642">
    <property type="entry name" value="RIBONUCLEASE H1"/>
    <property type="match status" value="1"/>
</dbReference>
<dbReference type="EC" id="3.1.26.4" evidence="3"/>
<evidence type="ECO:0000256" key="11">
    <source>
        <dbReference type="SAM" id="MobiDB-lite"/>
    </source>
</evidence>
<dbReference type="CDD" id="cd13934">
    <property type="entry name" value="RNase_H_Dikarya_like"/>
    <property type="match status" value="1"/>
</dbReference>
<keyword evidence="5" id="KW-0479">Metal-binding</keyword>
<comment type="caution">
    <text evidence="14">The sequence shown here is derived from an EMBL/GenBank/DDBJ whole genome shotgun (WGS) entry which is preliminary data.</text>
</comment>
<protein>
    <recommendedName>
        <fullName evidence="3">ribonuclease H</fullName>
        <ecNumber evidence="3">3.1.26.4</ecNumber>
    </recommendedName>
</protein>
<dbReference type="PANTHER" id="PTHR10642:SF26">
    <property type="entry name" value="RIBONUCLEASE H1"/>
    <property type="match status" value="1"/>
</dbReference>
<dbReference type="EMBL" id="CABFNS010001012">
    <property type="protein sequence ID" value="VUC37584.1"/>
    <property type="molecule type" value="Genomic_DNA"/>
</dbReference>
<comment type="catalytic activity">
    <reaction evidence="1">
        <text>Endonucleolytic cleavage to 5'-phosphomonoester.</text>
        <dbReference type="EC" id="3.1.26.4"/>
    </reaction>
</comment>
<evidence type="ECO:0000256" key="9">
    <source>
        <dbReference type="ARBA" id="ARBA00022833"/>
    </source>
</evidence>
<dbReference type="Pfam" id="PF01753">
    <property type="entry name" value="zf-MYND"/>
    <property type="match status" value="1"/>
</dbReference>
<organism evidence="14 15">
    <name type="scientific">Bionectria ochroleuca</name>
    <name type="common">Gliocladium roseum</name>
    <dbReference type="NCBI Taxonomy" id="29856"/>
    <lineage>
        <taxon>Eukaryota</taxon>
        <taxon>Fungi</taxon>
        <taxon>Dikarya</taxon>
        <taxon>Ascomycota</taxon>
        <taxon>Pezizomycotina</taxon>
        <taxon>Sordariomycetes</taxon>
        <taxon>Hypocreomycetidae</taxon>
        <taxon>Hypocreales</taxon>
        <taxon>Bionectriaceae</taxon>
        <taxon>Clonostachys</taxon>
    </lineage>
</organism>
<dbReference type="Gene3D" id="6.10.140.2220">
    <property type="match status" value="1"/>
</dbReference>
<dbReference type="Gene3D" id="3.30.420.10">
    <property type="entry name" value="Ribonuclease H-like superfamily/Ribonuclease H"/>
    <property type="match status" value="1"/>
</dbReference>
<evidence type="ECO:0000256" key="10">
    <source>
        <dbReference type="PROSITE-ProRule" id="PRU00134"/>
    </source>
</evidence>
<evidence type="ECO:0000256" key="4">
    <source>
        <dbReference type="ARBA" id="ARBA00022722"/>
    </source>
</evidence>
<dbReference type="InterPro" id="IPR050092">
    <property type="entry name" value="RNase_H"/>
</dbReference>
<dbReference type="InterPro" id="IPR002156">
    <property type="entry name" value="RNaseH_domain"/>
</dbReference>
<keyword evidence="15" id="KW-1185">Reference proteome</keyword>
<evidence type="ECO:0000313" key="14">
    <source>
        <dbReference type="EMBL" id="VUC37584.1"/>
    </source>
</evidence>
<feature type="region of interest" description="Disordered" evidence="11">
    <location>
        <begin position="343"/>
        <end position="383"/>
    </location>
</feature>
<reference evidence="14 15" key="1">
    <citation type="submission" date="2019-06" db="EMBL/GenBank/DDBJ databases">
        <authorList>
            <person name="Broberg M."/>
        </authorList>
    </citation>
    <scope>NUCLEOTIDE SEQUENCE [LARGE SCALE GENOMIC DNA]</scope>
</reference>
<evidence type="ECO:0000256" key="2">
    <source>
        <dbReference type="ARBA" id="ARBA00005300"/>
    </source>
</evidence>
<dbReference type="Pfam" id="PF00075">
    <property type="entry name" value="RNase_H"/>
    <property type="match status" value="1"/>
</dbReference>
<dbReference type="Proteomes" id="UP000766486">
    <property type="component" value="Unassembled WGS sequence"/>
</dbReference>
<keyword evidence="6" id="KW-0255">Endonuclease</keyword>
<dbReference type="InterPro" id="IPR002893">
    <property type="entry name" value="Znf_MYND"/>
</dbReference>
<feature type="domain" description="MYND-type" evidence="12">
    <location>
        <begin position="22"/>
        <end position="59"/>
    </location>
</feature>
<evidence type="ECO:0000313" key="15">
    <source>
        <dbReference type="Proteomes" id="UP000766486"/>
    </source>
</evidence>
<gene>
    <name evidence="14" type="ORF">CLO192961_LOCUS476184</name>
</gene>
<evidence type="ECO:0000256" key="1">
    <source>
        <dbReference type="ARBA" id="ARBA00000077"/>
    </source>
</evidence>
<feature type="domain" description="RNase H type-1" evidence="13">
    <location>
        <begin position="407"/>
        <end position="568"/>
    </location>
</feature>
<sequence length="700" mass="78283">MEGYSDLDLLLLGSGPTAPRRCAICPQKSGLLLCSGCKVVDYCGTEHQTTHRPKHKTDCRAIKVAREKMEREKDALQRAEIFGHGPSDDVFTTSVGRFWGIIETRDYMRARCDAAHALLKIDTKRAVEGALDHFNDMIRLCRNDNLGVRDIIPHLMLRLGQDQECYNFLKWWATTDKPWDISTPYLRIGRANPCERNLFSSKEMSLSHLVALTLLKLRLYMDLEACANIDPSDFFSPGPDLSRPIGSYVRTLTKSMDLYAVERLAGIQNTQYKALCQQVFDENPYFWELLVGGETPPLPPYYSPGSMEEAQVVLRQCQSAWNESEDAIIMINADTADFVTVYQGPTTDPGGRDPPSTGGGSFQAWERNRGTGRSFPSRFEARSSPTDLFVPSVTASSNATRFLHRNDPRKVLVFVDGACSNNGQQSPRAGWAVVLGEPNDNRESSVVSGRLENKGPFGGFNKATSNRAELRAAIAALRLCDWRAEGYVNLVIATDSSYVVDGATGWVKGWVKNGWTTHIGDDVKNKDLWELLLGEAERWIDKGLVVEFWKIPRELNQEADQAAKETSQNDPAVEDFKDVTLSSGQRHAHKPQGHILALCLENEALFDSVFGTLVSRITAKSKMERARTPEAALAMLDQEPRPSVILVTDGSLARQRKLWERIIDHLRDGATVILAGMFSSMVNEGEFNRFFARLGLPWKR</sequence>
<evidence type="ECO:0000259" key="12">
    <source>
        <dbReference type="PROSITE" id="PS50865"/>
    </source>
</evidence>
<evidence type="ECO:0000256" key="7">
    <source>
        <dbReference type="ARBA" id="ARBA00022771"/>
    </source>
</evidence>
<keyword evidence="4" id="KW-0540">Nuclease</keyword>
<keyword evidence="7 10" id="KW-0863">Zinc-finger</keyword>
<evidence type="ECO:0000256" key="8">
    <source>
        <dbReference type="ARBA" id="ARBA00022801"/>
    </source>
</evidence>
<dbReference type="SUPFAM" id="SSF144232">
    <property type="entry name" value="HIT/MYND zinc finger-like"/>
    <property type="match status" value="1"/>
</dbReference>
<dbReference type="InterPro" id="IPR036397">
    <property type="entry name" value="RNaseH_sf"/>
</dbReference>
<keyword evidence="8" id="KW-0378">Hydrolase</keyword>
<dbReference type="PROSITE" id="PS50879">
    <property type="entry name" value="RNASE_H_1"/>
    <property type="match status" value="1"/>
</dbReference>
<evidence type="ECO:0000259" key="13">
    <source>
        <dbReference type="PROSITE" id="PS50879"/>
    </source>
</evidence>
<name>A0ABY6V1I8_BIOOC</name>
<dbReference type="InterPro" id="IPR012337">
    <property type="entry name" value="RNaseH-like_sf"/>
</dbReference>